<reference evidence="2" key="1">
    <citation type="submission" date="2021-03" db="EMBL/GenBank/DDBJ databases">
        <title>Chromosome level genome of the anhydrobiotic midge Polypedilum vanderplanki.</title>
        <authorList>
            <person name="Yoshida Y."/>
            <person name="Kikawada T."/>
            <person name="Gusev O."/>
        </authorList>
    </citation>
    <scope>NUCLEOTIDE SEQUENCE</scope>
    <source>
        <strain evidence="2">NIAS01</strain>
        <tissue evidence="2">Whole body or cell culture</tissue>
    </source>
</reference>
<dbReference type="AlphaFoldDB" id="A0A9J6BLB1"/>
<feature type="coiled-coil region" evidence="1">
    <location>
        <begin position="21"/>
        <end position="69"/>
    </location>
</feature>
<accession>A0A9J6BLB1</accession>
<gene>
    <name evidence="2" type="ORF">PVAND_000913</name>
</gene>
<organism evidence="2 3">
    <name type="scientific">Polypedilum vanderplanki</name>
    <name type="common">Sleeping chironomid midge</name>
    <dbReference type="NCBI Taxonomy" id="319348"/>
    <lineage>
        <taxon>Eukaryota</taxon>
        <taxon>Metazoa</taxon>
        <taxon>Ecdysozoa</taxon>
        <taxon>Arthropoda</taxon>
        <taxon>Hexapoda</taxon>
        <taxon>Insecta</taxon>
        <taxon>Pterygota</taxon>
        <taxon>Neoptera</taxon>
        <taxon>Endopterygota</taxon>
        <taxon>Diptera</taxon>
        <taxon>Nematocera</taxon>
        <taxon>Chironomoidea</taxon>
        <taxon>Chironomidae</taxon>
        <taxon>Chironominae</taxon>
        <taxon>Polypedilum</taxon>
        <taxon>Polypedilum</taxon>
    </lineage>
</organism>
<keyword evidence="3" id="KW-1185">Reference proteome</keyword>
<dbReference type="EMBL" id="JADBJN010000003">
    <property type="protein sequence ID" value="KAG5670665.1"/>
    <property type="molecule type" value="Genomic_DNA"/>
</dbReference>
<name>A0A9J6BLB1_POLVA</name>
<sequence>MQNTDMIDLEQKLSMQMRLTEAAKMKELEQQKNMIAALNQRIFILENENQMLKQENAQNNQKINNLKLKVTETADDMSYENIKLKHEAVIFGDFKNSHGR</sequence>
<comment type="caution">
    <text evidence="2">The sequence shown here is derived from an EMBL/GenBank/DDBJ whole genome shotgun (WGS) entry which is preliminary data.</text>
</comment>
<keyword evidence="1" id="KW-0175">Coiled coil</keyword>
<proteinExistence type="predicted"/>
<evidence type="ECO:0000313" key="2">
    <source>
        <dbReference type="EMBL" id="KAG5670665.1"/>
    </source>
</evidence>
<evidence type="ECO:0000256" key="1">
    <source>
        <dbReference type="SAM" id="Coils"/>
    </source>
</evidence>
<evidence type="ECO:0000313" key="3">
    <source>
        <dbReference type="Proteomes" id="UP001107558"/>
    </source>
</evidence>
<protein>
    <submittedName>
        <fullName evidence="2">Uncharacterized protein</fullName>
    </submittedName>
</protein>
<dbReference type="Proteomes" id="UP001107558">
    <property type="component" value="Chromosome 3"/>
</dbReference>